<comment type="caution">
    <text evidence="2">The sequence shown here is derived from an EMBL/GenBank/DDBJ whole genome shotgun (WGS) entry which is preliminary data.</text>
</comment>
<sequence length="236" mass="26644">MLNNKEVLTKSSNVPVNTAKQSSSRAAVSNSTARYVNTAATRPIVNDAKPCSNVFHKSHSSVKRTIYQRTAPKNSVFKEKVNTAKVNNVTTVGTKAVVSAIQGQEEKAVKSSACWIWRPTGKVIDHISKDSGSYTPKRFDYVTTRHTFKSVMLGPKKLFSILMQKGIDMIMNAARNDTRRTMMIPKDIQDFTPMDSEKEAQKPEEEEAEYEKEKEELRLVQERFQDHPLKGHDLVL</sequence>
<feature type="region of interest" description="Disordered" evidence="1">
    <location>
        <begin position="1"/>
        <end position="26"/>
    </location>
</feature>
<name>A0ABQ4XSC5_9ASTR</name>
<feature type="compositionally biased region" description="Polar residues" evidence="1">
    <location>
        <begin position="9"/>
        <end position="26"/>
    </location>
</feature>
<dbReference type="Proteomes" id="UP001151760">
    <property type="component" value="Unassembled WGS sequence"/>
</dbReference>
<accession>A0ABQ4XSC5</accession>
<keyword evidence="3" id="KW-1185">Reference proteome</keyword>
<proteinExistence type="predicted"/>
<reference evidence="2" key="1">
    <citation type="journal article" date="2022" name="Int. J. Mol. Sci.">
        <title>Draft Genome of Tanacetum Coccineum: Genomic Comparison of Closely Related Tanacetum-Family Plants.</title>
        <authorList>
            <person name="Yamashiro T."/>
            <person name="Shiraishi A."/>
            <person name="Nakayama K."/>
            <person name="Satake H."/>
        </authorList>
    </citation>
    <scope>NUCLEOTIDE SEQUENCE</scope>
</reference>
<evidence type="ECO:0000313" key="2">
    <source>
        <dbReference type="EMBL" id="GJS67808.1"/>
    </source>
</evidence>
<gene>
    <name evidence="2" type="ORF">Tco_0682373</name>
</gene>
<organism evidence="2 3">
    <name type="scientific">Tanacetum coccineum</name>
    <dbReference type="NCBI Taxonomy" id="301880"/>
    <lineage>
        <taxon>Eukaryota</taxon>
        <taxon>Viridiplantae</taxon>
        <taxon>Streptophyta</taxon>
        <taxon>Embryophyta</taxon>
        <taxon>Tracheophyta</taxon>
        <taxon>Spermatophyta</taxon>
        <taxon>Magnoliopsida</taxon>
        <taxon>eudicotyledons</taxon>
        <taxon>Gunneridae</taxon>
        <taxon>Pentapetalae</taxon>
        <taxon>asterids</taxon>
        <taxon>campanulids</taxon>
        <taxon>Asterales</taxon>
        <taxon>Asteraceae</taxon>
        <taxon>Asteroideae</taxon>
        <taxon>Anthemideae</taxon>
        <taxon>Anthemidinae</taxon>
        <taxon>Tanacetum</taxon>
    </lineage>
</organism>
<evidence type="ECO:0000313" key="3">
    <source>
        <dbReference type="Proteomes" id="UP001151760"/>
    </source>
</evidence>
<reference evidence="2" key="2">
    <citation type="submission" date="2022-01" db="EMBL/GenBank/DDBJ databases">
        <authorList>
            <person name="Yamashiro T."/>
            <person name="Shiraishi A."/>
            <person name="Satake H."/>
            <person name="Nakayama K."/>
        </authorList>
    </citation>
    <scope>NUCLEOTIDE SEQUENCE</scope>
</reference>
<dbReference type="EMBL" id="BQNB010009745">
    <property type="protein sequence ID" value="GJS67808.1"/>
    <property type="molecule type" value="Genomic_DNA"/>
</dbReference>
<evidence type="ECO:0000256" key="1">
    <source>
        <dbReference type="SAM" id="MobiDB-lite"/>
    </source>
</evidence>
<protein>
    <submittedName>
        <fullName evidence="2">Uncharacterized protein</fullName>
    </submittedName>
</protein>
<feature type="region of interest" description="Disordered" evidence="1">
    <location>
        <begin position="188"/>
        <end position="214"/>
    </location>
</feature>